<organism evidence="5 6">
    <name type="scientific">Dialister invisus</name>
    <dbReference type="NCBI Taxonomy" id="218538"/>
    <lineage>
        <taxon>Bacteria</taxon>
        <taxon>Bacillati</taxon>
        <taxon>Bacillota</taxon>
        <taxon>Negativicutes</taxon>
        <taxon>Veillonellales</taxon>
        <taxon>Veillonellaceae</taxon>
        <taxon>Dialister</taxon>
    </lineage>
</organism>
<dbReference type="EMBL" id="JABZMK010000048">
    <property type="protein sequence ID" value="MBF1129720.1"/>
    <property type="molecule type" value="Genomic_DNA"/>
</dbReference>
<dbReference type="GO" id="GO:0006357">
    <property type="term" value="P:regulation of transcription by RNA polymerase II"/>
    <property type="evidence" value="ECO:0007669"/>
    <property type="project" value="TreeGrafter"/>
</dbReference>
<evidence type="ECO:0000259" key="3">
    <source>
        <dbReference type="Pfam" id="PF02541"/>
    </source>
</evidence>
<accession>A0A930FPY1</accession>
<dbReference type="InterPro" id="IPR030673">
    <property type="entry name" value="PyroPPase_GppA_Ppx"/>
</dbReference>
<keyword evidence="2" id="KW-0378">Hydrolase</keyword>
<evidence type="ECO:0000256" key="2">
    <source>
        <dbReference type="ARBA" id="ARBA00022801"/>
    </source>
</evidence>
<feature type="domain" description="Ppx/GppA phosphatase C-terminal" evidence="4">
    <location>
        <begin position="332"/>
        <end position="474"/>
    </location>
</feature>
<dbReference type="CDD" id="cd24052">
    <property type="entry name" value="ASKHA_NBD_HpPPX-GppA-like"/>
    <property type="match status" value="1"/>
</dbReference>
<evidence type="ECO:0000259" key="4">
    <source>
        <dbReference type="Pfam" id="PF21447"/>
    </source>
</evidence>
<dbReference type="InterPro" id="IPR050273">
    <property type="entry name" value="GppA/Ppx_hydrolase"/>
</dbReference>
<dbReference type="GO" id="GO:0016787">
    <property type="term" value="F:hydrolase activity"/>
    <property type="evidence" value="ECO:0007669"/>
    <property type="project" value="UniProtKB-KW"/>
</dbReference>
<evidence type="ECO:0000313" key="6">
    <source>
        <dbReference type="Proteomes" id="UP000757890"/>
    </source>
</evidence>
<evidence type="ECO:0000313" key="5">
    <source>
        <dbReference type="EMBL" id="MBF1129720.1"/>
    </source>
</evidence>
<dbReference type="Gene3D" id="3.30.420.150">
    <property type="entry name" value="Exopolyphosphatase. Domain 2"/>
    <property type="match status" value="1"/>
</dbReference>
<dbReference type="InterPro" id="IPR043129">
    <property type="entry name" value="ATPase_NBD"/>
</dbReference>
<dbReference type="PIRSF" id="PIRSF001267">
    <property type="entry name" value="Pyrophosphatase_GppA_Ppx"/>
    <property type="match status" value="1"/>
</dbReference>
<dbReference type="InterPro" id="IPR003695">
    <property type="entry name" value="Ppx_GppA_N"/>
</dbReference>
<dbReference type="InterPro" id="IPR048950">
    <property type="entry name" value="Ppx_GppA_C"/>
</dbReference>
<dbReference type="PANTHER" id="PTHR30005:SF0">
    <property type="entry name" value="RETROGRADE REGULATION PROTEIN 2"/>
    <property type="match status" value="1"/>
</dbReference>
<comment type="caution">
    <text evidence="5">The sequence shown here is derived from an EMBL/GenBank/DDBJ whole genome shotgun (WGS) entry which is preliminary data.</text>
</comment>
<reference evidence="5" key="1">
    <citation type="submission" date="2020-04" db="EMBL/GenBank/DDBJ databases">
        <title>Deep metagenomics examines the oral microbiome during advanced dental caries in children, revealing novel taxa and co-occurrences with host molecules.</title>
        <authorList>
            <person name="Baker J.L."/>
            <person name="Morton J.T."/>
            <person name="Dinis M."/>
            <person name="Alvarez R."/>
            <person name="Tran N.C."/>
            <person name="Knight R."/>
            <person name="Edlund A."/>
        </authorList>
    </citation>
    <scope>NUCLEOTIDE SEQUENCE</scope>
    <source>
        <strain evidence="5">JCVI_32_bin.14</strain>
    </source>
</reference>
<sequence length="525" mass="58820">MNRIAIIDLGSNSIRFIIISVSAKGIYQLIYQEKRSIRLAEGMSDDSPFLTDAAQNRAIDCLKVYSHLAKVHQVTKTLAVATAAVRTARNGSSFLKRVHSAANIPMTIISGKQEAALGFSGVIHTIDTSEFLLFDLGGASIEISLVKNKKQLHSVSIPIGAVSLTEKFKSSGLLSAAEIKHIRSYIKSKLQSIPWLPKSPIPVIGIGGTIRNLAKIHQRYSGYPLSKLHNYKVSSQGLLSVIHMILKSSPEERRKIPGLSAERGDIINAGALIVREILTLTKAESLTISGCGLREGLFYHWYDPIYDKNKELQHNMLLSSVRNYYSTLPLKDHDHTRYVTALALSMFDQWRKIYQMPDRMRTLLHMAGLLHDAGQVINYYSHARHSAYMTANAHIFGWSHKEQVLCALITAFHHGFSGKILKSIKETQILTEKEIDRVKILSAFLALAESLDENHEQCISQVICTSTPSSLNIHIYLNRDNFIVPAHATKKIISAYEKLCHYPLTIQWFPSSRQKDLIKEMARSL</sequence>
<gene>
    <name evidence="5" type="ORF">HXL70_06710</name>
</gene>
<dbReference type="SUPFAM" id="SSF53067">
    <property type="entry name" value="Actin-like ATPase domain"/>
    <property type="match status" value="2"/>
</dbReference>
<dbReference type="Pfam" id="PF21447">
    <property type="entry name" value="Ppx-GppA_III"/>
    <property type="match status" value="1"/>
</dbReference>
<dbReference type="Gene3D" id="1.10.3210.10">
    <property type="entry name" value="Hypothetical protein af1432"/>
    <property type="match status" value="1"/>
</dbReference>
<name>A0A930FPY1_9FIRM</name>
<feature type="domain" description="Ppx/GppA phosphatase N-terminal" evidence="3">
    <location>
        <begin position="19"/>
        <end position="302"/>
    </location>
</feature>
<dbReference type="PANTHER" id="PTHR30005">
    <property type="entry name" value="EXOPOLYPHOSPHATASE"/>
    <property type="match status" value="1"/>
</dbReference>
<dbReference type="AlphaFoldDB" id="A0A930FPY1"/>
<dbReference type="Pfam" id="PF02541">
    <property type="entry name" value="Ppx-GppA"/>
    <property type="match status" value="1"/>
</dbReference>
<comment type="similarity">
    <text evidence="1">Belongs to the GppA/Ppx family.</text>
</comment>
<protein>
    <submittedName>
        <fullName evidence="5">Ppx/GppA family phosphatase</fullName>
    </submittedName>
</protein>
<dbReference type="Gene3D" id="3.30.420.40">
    <property type="match status" value="1"/>
</dbReference>
<dbReference type="Proteomes" id="UP000757890">
    <property type="component" value="Unassembled WGS sequence"/>
</dbReference>
<dbReference type="SUPFAM" id="SSF109604">
    <property type="entry name" value="HD-domain/PDEase-like"/>
    <property type="match status" value="1"/>
</dbReference>
<proteinExistence type="inferred from homology"/>
<evidence type="ECO:0000256" key="1">
    <source>
        <dbReference type="ARBA" id="ARBA00007125"/>
    </source>
</evidence>